<dbReference type="PANTHER" id="PTHR43022:SF1">
    <property type="entry name" value="PROTEIN SMF"/>
    <property type="match status" value="1"/>
</dbReference>
<sequence length="445" mass="49529">MNVSSLMNYKERPLCDGKESIMKQSKESPFCESTDKTHMHEKSGLNNDSTQKSDYRHAFSQPGDDLYWQWLCSCPILTRNEILALIQYFGSPRGVYEAPLLAMAPFQKLRQKWVRSLISYKESCSLEKSADLLHQKGLKFCYQDDRHFPQKLRELVDCPHGLFYKGNLPDPDVLSVAVIGARRCSHYGAKMAAYLGAQLARYKVQVISGMAAGIDGMAQRACIEEGGRSFAVLGSGADICYPPENSRLYRSLPDRGGVISEFGPATPPLPGHFPIRNRLICGLADAVIVVEARKKSGSLITVDLALDQGKDVYAVPGRFGDELSYGCNHLIEQGAGILTSVEQFVEEVCQRNGLTYTPAENENRYMDSNDDHACSRHSRAPSSLTQVEQLIFEKLELDAKGIDQLLEETGLTMTQLTEGILNLQVRNAVQEVSRNRYARSSITLS</sequence>
<feature type="compositionally biased region" description="Basic and acidic residues" evidence="2">
    <location>
        <begin position="33"/>
        <end position="43"/>
    </location>
</feature>
<dbReference type="PANTHER" id="PTHR43022">
    <property type="entry name" value="PROTEIN SMF"/>
    <property type="match status" value="1"/>
</dbReference>
<dbReference type="InterPro" id="IPR003488">
    <property type="entry name" value="DprA"/>
</dbReference>
<dbReference type="GO" id="GO:0009294">
    <property type="term" value="P:DNA-mediated transformation"/>
    <property type="evidence" value="ECO:0007669"/>
    <property type="project" value="InterPro"/>
</dbReference>
<evidence type="ECO:0000313" key="4">
    <source>
        <dbReference type="EMBL" id="MSS15623.1"/>
    </source>
</evidence>
<gene>
    <name evidence="4" type="primary">dprA</name>
    <name evidence="4" type="ORF">FYJ35_11360</name>
</gene>
<feature type="domain" description="Smf/DprA SLOG" evidence="3">
    <location>
        <begin position="140"/>
        <end position="348"/>
    </location>
</feature>
<dbReference type="EMBL" id="VULZ01000013">
    <property type="protein sequence ID" value="MSS15623.1"/>
    <property type="molecule type" value="Genomic_DNA"/>
</dbReference>
<dbReference type="NCBIfam" id="TIGR00732">
    <property type="entry name" value="dprA"/>
    <property type="match status" value="1"/>
</dbReference>
<dbReference type="Proteomes" id="UP000481852">
    <property type="component" value="Unassembled WGS sequence"/>
</dbReference>
<name>A0A6L5X871_9FIRM</name>
<evidence type="ECO:0000313" key="5">
    <source>
        <dbReference type="Proteomes" id="UP000481852"/>
    </source>
</evidence>
<evidence type="ECO:0000256" key="2">
    <source>
        <dbReference type="SAM" id="MobiDB-lite"/>
    </source>
</evidence>
<keyword evidence="5" id="KW-1185">Reference proteome</keyword>
<evidence type="ECO:0000259" key="3">
    <source>
        <dbReference type="Pfam" id="PF02481"/>
    </source>
</evidence>
<protein>
    <submittedName>
        <fullName evidence="4">DNA-protecting protein DprA</fullName>
    </submittedName>
</protein>
<feature type="region of interest" description="Disordered" evidence="2">
    <location>
        <begin position="26"/>
        <end position="54"/>
    </location>
</feature>
<dbReference type="Gene3D" id="3.40.50.450">
    <property type="match status" value="1"/>
</dbReference>
<dbReference type="AlphaFoldDB" id="A0A6L5X871"/>
<accession>A0A6L5X871</accession>
<evidence type="ECO:0000256" key="1">
    <source>
        <dbReference type="ARBA" id="ARBA00006525"/>
    </source>
</evidence>
<dbReference type="InterPro" id="IPR057666">
    <property type="entry name" value="DrpA_SLOG"/>
</dbReference>
<dbReference type="Pfam" id="PF02481">
    <property type="entry name" value="DNA_processg_A"/>
    <property type="match status" value="1"/>
</dbReference>
<comment type="similarity">
    <text evidence="1">Belongs to the DprA/Smf family.</text>
</comment>
<organism evidence="4 5">
    <name type="scientific">Porcincola intestinalis</name>
    <dbReference type="NCBI Taxonomy" id="2606632"/>
    <lineage>
        <taxon>Bacteria</taxon>
        <taxon>Bacillati</taxon>
        <taxon>Bacillota</taxon>
        <taxon>Clostridia</taxon>
        <taxon>Lachnospirales</taxon>
        <taxon>Lachnospiraceae</taxon>
        <taxon>Porcincola</taxon>
    </lineage>
</organism>
<reference evidence="4 5" key="1">
    <citation type="submission" date="2019-08" db="EMBL/GenBank/DDBJ databases">
        <title>In-depth cultivation of the pig gut microbiome towards novel bacterial diversity and tailored functional studies.</title>
        <authorList>
            <person name="Wylensek D."/>
            <person name="Hitch T.C.A."/>
            <person name="Clavel T."/>
        </authorList>
    </citation>
    <scope>NUCLEOTIDE SEQUENCE [LARGE SCALE GENOMIC DNA]</scope>
    <source>
        <strain evidence="4 5">Oil+RF-744-WCA-WT-11</strain>
    </source>
</reference>
<dbReference type="SUPFAM" id="SSF102405">
    <property type="entry name" value="MCP/YpsA-like"/>
    <property type="match status" value="1"/>
</dbReference>
<comment type="caution">
    <text evidence="4">The sequence shown here is derived from an EMBL/GenBank/DDBJ whole genome shotgun (WGS) entry which is preliminary data.</text>
</comment>
<proteinExistence type="inferred from homology"/>